<dbReference type="RefSeq" id="WP_267739225.1">
    <property type="nucleotide sequence ID" value="NZ_CP113089.1"/>
</dbReference>
<feature type="domain" description="Transcription regulator PadR N-terminal" evidence="1">
    <location>
        <begin position="38"/>
        <end position="81"/>
    </location>
</feature>
<dbReference type="InterPro" id="IPR036388">
    <property type="entry name" value="WH-like_DNA-bd_sf"/>
</dbReference>
<proteinExistence type="predicted"/>
<evidence type="ECO:0000259" key="1">
    <source>
        <dbReference type="Pfam" id="PF03551"/>
    </source>
</evidence>
<dbReference type="Gene3D" id="1.10.10.10">
    <property type="entry name" value="Winged helix-like DNA-binding domain superfamily/Winged helix DNA-binding domain"/>
    <property type="match status" value="1"/>
</dbReference>
<dbReference type="Pfam" id="PF03551">
    <property type="entry name" value="PadR"/>
    <property type="match status" value="1"/>
</dbReference>
<reference evidence="2" key="1">
    <citation type="submission" date="2022-11" db="EMBL/GenBank/DDBJ databases">
        <title>Description of Microcella daejonensis nov. sp, isolated from riverside soil.</title>
        <authorList>
            <person name="Molina K.M."/>
            <person name="Kim S.B."/>
        </authorList>
    </citation>
    <scope>NUCLEOTIDE SEQUENCE</scope>
    <source>
        <strain evidence="2">MMS21-STM12</strain>
    </source>
</reference>
<sequence>MEPLSRITAATVDVLDALLEHPDGCWGLLAITRSGRPAGTVYPVLDRLERAGWIVSEWEEASERRGPRRRYYRFTDEGAVRAAATVGEFRARVDARRTTPTPALRPGFAS</sequence>
<protein>
    <submittedName>
        <fullName evidence="2">Helix-turn-helix transcriptional regulator</fullName>
    </submittedName>
</protein>
<dbReference type="PANTHER" id="PTHR33169">
    <property type="entry name" value="PADR-FAMILY TRANSCRIPTIONAL REGULATOR"/>
    <property type="match status" value="1"/>
</dbReference>
<dbReference type="InterPro" id="IPR005149">
    <property type="entry name" value="Tscrpt_reg_PadR_N"/>
</dbReference>
<name>A0A9E8MJ82_9MICO</name>
<keyword evidence="3" id="KW-1185">Reference proteome</keyword>
<dbReference type="AlphaFoldDB" id="A0A9E8MJ82"/>
<dbReference type="InterPro" id="IPR036390">
    <property type="entry name" value="WH_DNA-bd_sf"/>
</dbReference>
<accession>A0A9E8MJ82</accession>
<dbReference type="Proteomes" id="UP001164706">
    <property type="component" value="Chromosome"/>
</dbReference>
<dbReference type="EMBL" id="CP113089">
    <property type="protein sequence ID" value="WAB80575.1"/>
    <property type="molecule type" value="Genomic_DNA"/>
</dbReference>
<dbReference type="PANTHER" id="PTHR33169:SF14">
    <property type="entry name" value="TRANSCRIPTIONAL REGULATOR RV3488"/>
    <property type="match status" value="1"/>
</dbReference>
<dbReference type="InterPro" id="IPR052509">
    <property type="entry name" value="Metal_resp_DNA-bind_regulator"/>
</dbReference>
<dbReference type="KEGG" id="mdb:OVN18_08320"/>
<evidence type="ECO:0000313" key="2">
    <source>
        <dbReference type="EMBL" id="WAB80575.1"/>
    </source>
</evidence>
<evidence type="ECO:0000313" key="3">
    <source>
        <dbReference type="Proteomes" id="UP001164706"/>
    </source>
</evidence>
<gene>
    <name evidence="2" type="ORF">OVN18_08320</name>
</gene>
<dbReference type="SUPFAM" id="SSF46785">
    <property type="entry name" value="Winged helix' DNA-binding domain"/>
    <property type="match status" value="1"/>
</dbReference>
<organism evidence="2 3">
    <name type="scientific">Microcella daejeonensis</name>
    <dbReference type="NCBI Taxonomy" id="2994971"/>
    <lineage>
        <taxon>Bacteria</taxon>
        <taxon>Bacillati</taxon>
        <taxon>Actinomycetota</taxon>
        <taxon>Actinomycetes</taxon>
        <taxon>Micrococcales</taxon>
        <taxon>Microbacteriaceae</taxon>
        <taxon>Microcella</taxon>
    </lineage>
</organism>